<dbReference type="Proteomes" id="UP000028073">
    <property type="component" value="Unassembled WGS sequence"/>
</dbReference>
<comment type="caution">
    <text evidence="8">The sequence shown here is derived from an EMBL/GenBank/DDBJ whole genome shotgun (WGS) entry which is preliminary data.</text>
</comment>
<evidence type="ECO:0000256" key="3">
    <source>
        <dbReference type="ARBA" id="ARBA00022723"/>
    </source>
</evidence>
<evidence type="ECO:0000313" key="9">
    <source>
        <dbReference type="Proteomes" id="UP000028073"/>
    </source>
</evidence>
<evidence type="ECO:0000259" key="7">
    <source>
        <dbReference type="PROSITE" id="PS51462"/>
    </source>
</evidence>
<dbReference type="SUPFAM" id="SSF55811">
    <property type="entry name" value="Nudix"/>
    <property type="match status" value="1"/>
</dbReference>
<evidence type="ECO:0000313" key="8">
    <source>
        <dbReference type="EMBL" id="KEQ19414.1"/>
    </source>
</evidence>
<dbReference type="EMBL" id="JOKH01000001">
    <property type="protein sequence ID" value="KEQ19414.1"/>
    <property type="molecule type" value="Genomic_DNA"/>
</dbReference>
<evidence type="ECO:0000256" key="5">
    <source>
        <dbReference type="ARBA" id="ARBA00022842"/>
    </source>
</evidence>
<keyword evidence="6" id="KW-0464">Manganese</keyword>
<dbReference type="PROSITE" id="PS51462">
    <property type="entry name" value="NUDIX"/>
    <property type="match status" value="1"/>
</dbReference>
<dbReference type="eggNOG" id="COG1051">
    <property type="taxonomic scope" value="Bacteria"/>
</dbReference>
<name>A0A081NLU1_9GAMM</name>
<evidence type="ECO:0000256" key="4">
    <source>
        <dbReference type="ARBA" id="ARBA00022801"/>
    </source>
</evidence>
<dbReference type="InterPro" id="IPR015797">
    <property type="entry name" value="NUDIX_hydrolase-like_dom_sf"/>
</dbReference>
<dbReference type="InterPro" id="IPR039121">
    <property type="entry name" value="NUDT19"/>
</dbReference>
<dbReference type="PANTHER" id="PTHR12318:SF0">
    <property type="entry name" value="ACYL-COENZYME A DIPHOSPHATASE NUDT19"/>
    <property type="match status" value="1"/>
</dbReference>
<dbReference type="Pfam" id="PF00293">
    <property type="entry name" value="NUDIX"/>
    <property type="match status" value="1"/>
</dbReference>
<dbReference type="AlphaFoldDB" id="A0A081NLU1"/>
<protein>
    <recommendedName>
        <fullName evidence="7">Nudix hydrolase domain-containing protein</fullName>
    </recommendedName>
</protein>
<dbReference type="InterPro" id="IPR000086">
    <property type="entry name" value="NUDIX_hydrolase_dom"/>
</dbReference>
<dbReference type="GO" id="GO:0016818">
    <property type="term" value="F:hydrolase activity, acting on acid anhydrides, in phosphorus-containing anhydrides"/>
    <property type="evidence" value="ECO:0007669"/>
    <property type="project" value="InterPro"/>
</dbReference>
<proteinExistence type="predicted"/>
<keyword evidence="5" id="KW-0460">Magnesium</keyword>
<keyword evidence="3" id="KW-0479">Metal-binding</keyword>
<sequence>MSNAQAPARQAATVVILRDGPKGLETLIMRKNSRANFLGGFWVFPGGSVEEQDQAESEQQTLKNAAARETLEEAALTINPDELVYISRWITPETAPKRFDTHFFLAPANSSEVIVDGGEIVDSDWVTPTEAISRQEEKDIEMMPPTLVTFHWLQQCASVAEAIQHFQDKEPLTFLPKANFADEQLVMLYPGDAGYESGDPDVAGARHRCLLVDGCWRYVHSS</sequence>
<keyword evidence="4" id="KW-0378">Hydrolase</keyword>
<organism evidence="8 9">
    <name type="scientific">Endozoicomonas numazuensis</name>
    <dbReference type="NCBI Taxonomy" id="1137799"/>
    <lineage>
        <taxon>Bacteria</taxon>
        <taxon>Pseudomonadati</taxon>
        <taxon>Pseudomonadota</taxon>
        <taxon>Gammaproteobacteria</taxon>
        <taxon>Oceanospirillales</taxon>
        <taxon>Endozoicomonadaceae</taxon>
        <taxon>Endozoicomonas</taxon>
    </lineage>
</organism>
<accession>A0A081NLU1</accession>
<comment type="cofactor">
    <cofactor evidence="2">
        <name>Mg(2+)</name>
        <dbReference type="ChEBI" id="CHEBI:18420"/>
    </cofactor>
</comment>
<dbReference type="PANTHER" id="PTHR12318">
    <property type="entry name" value="TESTOSTERONE-REGULATED PROTEIN RP2"/>
    <property type="match status" value="1"/>
</dbReference>
<dbReference type="Gene3D" id="3.90.79.10">
    <property type="entry name" value="Nucleoside Triphosphate Pyrophosphohydrolase"/>
    <property type="match status" value="2"/>
</dbReference>
<reference evidence="8 9" key="1">
    <citation type="submission" date="2014-06" db="EMBL/GenBank/DDBJ databases">
        <title>Whole Genome Sequences of Three Symbiotic Endozoicomonas Bacteria.</title>
        <authorList>
            <person name="Neave M.J."/>
            <person name="Apprill A."/>
            <person name="Voolstra C.R."/>
        </authorList>
    </citation>
    <scope>NUCLEOTIDE SEQUENCE [LARGE SCALE GENOMIC DNA]</scope>
    <source>
        <strain evidence="8 9">DSM 25634</strain>
    </source>
</reference>
<dbReference type="GO" id="GO:0046872">
    <property type="term" value="F:metal ion binding"/>
    <property type="evidence" value="ECO:0007669"/>
    <property type="project" value="UniProtKB-KW"/>
</dbReference>
<dbReference type="OrthoDB" id="9788263at2"/>
<evidence type="ECO:0000256" key="2">
    <source>
        <dbReference type="ARBA" id="ARBA00001946"/>
    </source>
</evidence>
<evidence type="ECO:0000256" key="1">
    <source>
        <dbReference type="ARBA" id="ARBA00001936"/>
    </source>
</evidence>
<feature type="domain" description="Nudix hydrolase" evidence="7">
    <location>
        <begin position="7"/>
        <end position="148"/>
    </location>
</feature>
<dbReference type="CDD" id="cd18870">
    <property type="entry name" value="NUDIX_AcylCoAdiphos_Nudt19"/>
    <property type="match status" value="1"/>
</dbReference>
<comment type="cofactor">
    <cofactor evidence="1">
        <name>Mn(2+)</name>
        <dbReference type="ChEBI" id="CHEBI:29035"/>
    </cofactor>
</comment>
<evidence type="ECO:0000256" key="6">
    <source>
        <dbReference type="ARBA" id="ARBA00023211"/>
    </source>
</evidence>
<gene>
    <name evidence="8" type="ORF">GZ78_05530</name>
</gene>
<dbReference type="STRING" id="1137799.GZ78_05530"/>
<keyword evidence="9" id="KW-1185">Reference proteome</keyword>
<dbReference type="RefSeq" id="WP_034833234.1">
    <property type="nucleotide sequence ID" value="NZ_JOKH01000001.1"/>
</dbReference>